<accession>A0ABS9IVU1</accession>
<name>A0ABS9IVU1_9ACTN</name>
<dbReference type="InterPro" id="IPR029063">
    <property type="entry name" value="SAM-dependent_MTases_sf"/>
</dbReference>
<gene>
    <name evidence="2" type="ORF">L5G33_14565</name>
</gene>
<proteinExistence type="predicted"/>
<protein>
    <submittedName>
        <fullName evidence="2">Methyltransferase domain-containing protein</fullName>
    </submittedName>
</protein>
<dbReference type="Gene3D" id="3.40.50.150">
    <property type="entry name" value="Vaccinia Virus protein VP39"/>
    <property type="match status" value="1"/>
</dbReference>
<dbReference type="Proteomes" id="UP001200110">
    <property type="component" value="Unassembled WGS sequence"/>
</dbReference>
<evidence type="ECO:0000313" key="2">
    <source>
        <dbReference type="EMBL" id="MCF8589684.1"/>
    </source>
</evidence>
<dbReference type="PANTHER" id="PTHR45036">
    <property type="entry name" value="METHYLTRANSFERASE LIKE 7B"/>
    <property type="match status" value="1"/>
</dbReference>
<dbReference type="InterPro" id="IPR013216">
    <property type="entry name" value="Methyltransf_11"/>
</dbReference>
<dbReference type="GO" id="GO:0032259">
    <property type="term" value="P:methylation"/>
    <property type="evidence" value="ECO:0007669"/>
    <property type="project" value="UniProtKB-KW"/>
</dbReference>
<comment type="caution">
    <text evidence="2">The sequence shown here is derived from an EMBL/GenBank/DDBJ whole genome shotgun (WGS) entry which is preliminary data.</text>
</comment>
<sequence>MSFYSDRVLPRIVARTCGMPALHTLRDRVCAPLSGRVVEVGFGSGFNVGSYPAAVTAVAAVEPSDTGWRLGEARVAASTVPIERAGLDGTRLPFDDDSFDSALSTFTLCTIPDLGAALAEMRRVVRPGGVFGFLEHGIASDAAVRKWQRRLEPFQLKLGGGCHLTRDVTAEITAAGFGVVSVDAFYADQAPKPFGAFVLGSARVPG</sequence>
<dbReference type="GO" id="GO:0008168">
    <property type="term" value="F:methyltransferase activity"/>
    <property type="evidence" value="ECO:0007669"/>
    <property type="project" value="UniProtKB-KW"/>
</dbReference>
<dbReference type="SUPFAM" id="SSF53335">
    <property type="entry name" value="S-adenosyl-L-methionine-dependent methyltransferases"/>
    <property type="match status" value="1"/>
</dbReference>
<dbReference type="Pfam" id="PF08241">
    <property type="entry name" value="Methyltransf_11"/>
    <property type="match status" value="1"/>
</dbReference>
<dbReference type="InterPro" id="IPR052356">
    <property type="entry name" value="Thiol_S-MT"/>
</dbReference>
<evidence type="ECO:0000313" key="3">
    <source>
        <dbReference type="Proteomes" id="UP001200110"/>
    </source>
</evidence>
<dbReference type="PANTHER" id="PTHR45036:SF1">
    <property type="entry name" value="METHYLTRANSFERASE LIKE 7A"/>
    <property type="match status" value="1"/>
</dbReference>
<keyword evidence="2" id="KW-0489">Methyltransferase</keyword>
<dbReference type="RefSeq" id="WP_236998916.1">
    <property type="nucleotide sequence ID" value="NZ_JAKKOR010000011.1"/>
</dbReference>
<organism evidence="2 3">
    <name type="scientific">Gordonia liuliyuniae</name>
    <dbReference type="NCBI Taxonomy" id="2911517"/>
    <lineage>
        <taxon>Bacteria</taxon>
        <taxon>Bacillati</taxon>
        <taxon>Actinomycetota</taxon>
        <taxon>Actinomycetes</taxon>
        <taxon>Mycobacteriales</taxon>
        <taxon>Gordoniaceae</taxon>
        <taxon>Gordonia</taxon>
    </lineage>
</organism>
<evidence type="ECO:0000259" key="1">
    <source>
        <dbReference type="Pfam" id="PF08241"/>
    </source>
</evidence>
<dbReference type="EMBL" id="JAKKOR010000011">
    <property type="protein sequence ID" value="MCF8589684.1"/>
    <property type="molecule type" value="Genomic_DNA"/>
</dbReference>
<feature type="domain" description="Methyltransferase type 11" evidence="1">
    <location>
        <begin position="38"/>
        <end position="131"/>
    </location>
</feature>
<reference evidence="2 3" key="1">
    <citation type="submission" date="2022-01" db="EMBL/GenBank/DDBJ databases">
        <authorList>
            <person name="Huang Y."/>
        </authorList>
    </citation>
    <scope>NUCLEOTIDE SEQUENCE [LARGE SCALE GENOMIC DNA]</scope>
    <source>
        <strain evidence="2 3">HY366</strain>
    </source>
</reference>
<keyword evidence="3" id="KW-1185">Reference proteome</keyword>
<keyword evidence="2" id="KW-0808">Transferase</keyword>